<accession>A0A1D8IKJ4</accession>
<keyword evidence="2" id="KW-1185">Reference proteome</keyword>
<evidence type="ECO:0000313" key="1">
    <source>
        <dbReference type="EMBL" id="AOU96989.1"/>
    </source>
</evidence>
<evidence type="ECO:0000313" key="2">
    <source>
        <dbReference type="Proteomes" id="UP000095401"/>
    </source>
</evidence>
<gene>
    <name evidence="1" type="ORF">BI364_02270</name>
</gene>
<dbReference type="KEGG" id="aprs:BI364_02270"/>
<name>A0A1D8IKJ4_9GAMM</name>
<organism evidence="1 2">
    <name type="scientific">Acidihalobacter yilgarnensis</name>
    <dbReference type="NCBI Taxonomy" id="2819280"/>
    <lineage>
        <taxon>Bacteria</taxon>
        <taxon>Pseudomonadati</taxon>
        <taxon>Pseudomonadota</taxon>
        <taxon>Gammaproteobacteria</taxon>
        <taxon>Chromatiales</taxon>
        <taxon>Ectothiorhodospiraceae</taxon>
        <taxon>Acidihalobacter</taxon>
    </lineage>
</organism>
<dbReference type="EMBL" id="CP017415">
    <property type="protein sequence ID" value="AOU96989.1"/>
    <property type="molecule type" value="Genomic_DNA"/>
</dbReference>
<dbReference type="Proteomes" id="UP000095401">
    <property type="component" value="Chromosome"/>
</dbReference>
<proteinExistence type="predicted"/>
<dbReference type="AlphaFoldDB" id="A0A1D8IKJ4"/>
<sequence>MKAFREINQNDDFATSQFIDGCLEQRISKQRLLDWSSIPCFIPAPLKRVLRKAVQSHGERYDSVSEFLAELARVRNGMPEWIQTKAGPKLENWKGTDFLLERDGGFFQVKKKRHTSNNFRADKNYTPGKLDAVFKQLRANTGLP</sequence>
<reference evidence="2" key="1">
    <citation type="submission" date="2016-09" db="EMBL/GenBank/DDBJ databases">
        <title>Acidihalobacter prosperus F5.</title>
        <authorList>
            <person name="Khaleque H.N."/>
            <person name="Ramsay J.P."/>
            <person name="Kaksonen A.H."/>
            <person name="Boxall N.J."/>
            <person name="Watkin E.L.J."/>
        </authorList>
    </citation>
    <scope>NUCLEOTIDE SEQUENCE [LARGE SCALE GENOMIC DNA]</scope>
    <source>
        <strain evidence="2">F5</strain>
    </source>
</reference>
<protein>
    <submittedName>
        <fullName evidence="1">Uncharacterized protein</fullName>
    </submittedName>
</protein>